<dbReference type="Gramene" id="ORUFI09G13090.1">
    <property type="protein sequence ID" value="ORUFI09G13090.1"/>
    <property type="gene ID" value="ORUFI09G13090"/>
</dbReference>
<proteinExistence type="predicted"/>
<feature type="compositionally biased region" description="Basic and acidic residues" evidence="1">
    <location>
        <begin position="12"/>
        <end position="33"/>
    </location>
</feature>
<reference evidence="3" key="2">
    <citation type="submission" date="2015-06" db="UniProtKB">
        <authorList>
            <consortium name="EnsemblPlants"/>
        </authorList>
    </citation>
    <scope>IDENTIFICATION</scope>
</reference>
<dbReference type="eggNOG" id="ENOG502QUYP">
    <property type="taxonomic scope" value="Eukaryota"/>
</dbReference>
<feature type="domain" description="C2" evidence="2">
    <location>
        <begin position="175"/>
        <end position="256"/>
    </location>
</feature>
<dbReference type="PANTHER" id="PTHR31425">
    <property type="entry name" value="PHOSPHORIBOSYLANTHRANILATE TRANSFERASE ISOFORM 1"/>
    <property type="match status" value="1"/>
</dbReference>
<dbReference type="HOGENOM" id="CLU_576688_0_0_1"/>
<dbReference type="OMA" id="KQQWKPP"/>
<organism evidence="3 4">
    <name type="scientific">Oryza rufipogon</name>
    <name type="common">Brownbeard rice</name>
    <name type="synonym">Asian wild rice</name>
    <dbReference type="NCBI Taxonomy" id="4529"/>
    <lineage>
        <taxon>Eukaryota</taxon>
        <taxon>Viridiplantae</taxon>
        <taxon>Streptophyta</taxon>
        <taxon>Embryophyta</taxon>
        <taxon>Tracheophyta</taxon>
        <taxon>Spermatophyta</taxon>
        <taxon>Magnoliopsida</taxon>
        <taxon>Liliopsida</taxon>
        <taxon>Poales</taxon>
        <taxon>Poaceae</taxon>
        <taxon>BOP clade</taxon>
        <taxon>Oryzoideae</taxon>
        <taxon>Oryzeae</taxon>
        <taxon>Oryzinae</taxon>
        <taxon>Oryza</taxon>
    </lineage>
</organism>
<sequence length="503" mass="55066">MGLSPAEGKPAWTDERSTAGRRQAARDKGKEEPVTLPPLPPAAVLGSSPAARTRLRPRRRPSSAPHPPPAAASTSALRPRPHTQNSELTRSWQCIKVRNPFHNIVSYDDRVVLAEKSRWMKLTWAILGGVQMPAFMGCESVEIEVGFSTAPAENYGGGGGGLQASVEQATSEAWNLRASVIEAHDLRVPAPSPGLPFDVRVKIKIGFQSARTQRSVASTSSGSAFAWEWEEDLMFVVSEPLDESLIVLVKDRTMIKEPARRGARPTSALLPAKEAAHVCSEYRPTAKQQWKPPVGVLELGIIGACGLLSTKTKGGAKYSTDAYCVAKYGKKWVRKRTVTDSPTASTRGGTSSARGRCTTRARCSRWRVFADDGDERQDYRIRKMHYLRPIGVAQQETLRAATVRLVAARLERSETPLGREVVRHMLDVDAHTWSVRRAKGNWFRILGVLTWAVGLARWRSSSTTVLVHVLYQSTSSSSALAAAKKLLNGKVSIEELCGGDDEE</sequence>
<name>A0A0E0QS48_ORYRU</name>
<dbReference type="PANTHER" id="PTHR31425:SF36">
    <property type="entry name" value="PROTEIN QUIRKY"/>
    <property type="match status" value="1"/>
</dbReference>
<dbReference type="InterPro" id="IPR000008">
    <property type="entry name" value="C2_dom"/>
</dbReference>
<accession>A0A0E0QS48</accession>
<dbReference type="InterPro" id="IPR047259">
    <property type="entry name" value="QUIRKY-like"/>
</dbReference>
<dbReference type="AlphaFoldDB" id="A0A0E0QS48"/>
<dbReference type="STRING" id="4529.A0A0E0QS48"/>
<evidence type="ECO:0000256" key="1">
    <source>
        <dbReference type="SAM" id="MobiDB-lite"/>
    </source>
</evidence>
<evidence type="ECO:0000313" key="3">
    <source>
        <dbReference type="EnsemblPlants" id="ORUFI09G13090.1"/>
    </source>
</evidence>
<evidence type="ECO:0000259" key="2">
    <source>
        <dbReference type="Pfam" id="PF00168"/>
    </source>
</evidence>
<dbReference type="EnsemblPlants" id="ORUFI09G13090.1">
    <property type="protein sequence ID" value="ORUFI09G13090.1"/>
    <property type="gene ID" value="ORUFI09G13090"/>
</dbReference>
<dbReference type="InterPro" id="IPR035892">
    <property type="entry name" value="C2_domain_sf"/>
</dbReference>
<feature type="region of interest" description="Disordered" evidence="1">
    <location>
        <begin position="1"/>
        <end position="88"/>
    </location>
</feature>
<protein>
    <recommendedName>
        <fullName evidence="2">C2 domain-containing protein</fullName>
    </recommendedName>
</protein>
<reference evidence="4" key="1">
    <citation type="submission" date="2013-06" db="EMBL/GenBank/DDBJ databases">
        <authorList>
            <person name="Zhao Q."/>
        </authorList>
    </citation>
    <scope>NUCLEOTIDE SEQUENCE</scope>
    <source>
        <strain evidence="4">cv. W1943</strain>
    </source>
</reference>
<evidence type="ECO:0000313" key="4">
    <source>
        <dbReference type="Proteomes" id="UP000008022"/>
    </source>
</evidence>
<dbReference type="SUPFAM" id="SSF49562">
    <property type="entry name" value="C2 domain (Calcium/lipid-binding domain, CaLB)"/>
    <property type="match status" value="1"/>
</dbReference>
<dbReference type="Pfam" id="PF00168">
    <property type="entry name" value="C2"/>
    <property type="match status" value="1"/>
</dbReference>
<dbReference type="Proteomes" id="UP000008022">
    <property type="component" value="Unassembled WGS sequence"/>
</dbReference>
<keyword evidence="4" id="KW-1185">Reference proteome</keyword>
<feature type="compositionally biased region" description="Low complexity" evidence="1">
    <location>
        <begin position="42"/>
        <end position="52"/>
    </location>
</feature>